<proteinExistence type="predicted"/>
<dbReference type="InParanoid" id="D2V0R8"/>
<organism evidence="3">
    <name type="scientific">Naegleria gruberi</name>
    <name type="common">Amoeba</name>
    <dbReference type="NCBI Taxonomy" id="5762"/>
    <lineage>
        <taxon>Eukaryota</taxon>
        <taxon>Discoba</taxon>
        <taxon>Heterolobosea</taxon>
        <taxon>Tetramitia</taxon>
        <taxon>Eutetramitia</taxon>
        <taxon>Vahlkampfiidae</taxon>
        <taxon>Naegleria</taxon>
    </lineage>
</organism>
<sequence>MTELSNKKMSKDTAKNKPPSKTTSKKTATSPTTKQQQKITSSPQSTASSSNPETEDEKSKQKVSDKREQVKKALQNLGTDKPYFREAILLSLLTDPRSKGKQLEVVIANVLLYSPNLKTFLALLPLLNLDKCQGAATILGQLEQKSPLTVNKKLFYLNTLSEQPTQTDNYITVDDLIDPTKWEVEFRIIVPLDDSTGPGPDIIVQYQQFLIFISCKYSSLGKITKSTMDKARYSVKPENFFGKRVNNEEGRFNGWKKSLENHTKTNGYVRGLISWPLSVPTTVEANEVVITKEAMMNVVPKPIRDNIMKNI</sequence>
<feature type="compositionally biased region" description="Basic and acidic residues" evidence="1">
    <location>
        <begin position="57"/>
        <end position="69"/>
    </location>
</feature>
<dbReference type="RefSeq" id="XP_002682520.1">
    <property type="nucleotide sequence ID" value="XM_002682474.1"/>
</dbReference>
<evidence type="ECO:0000256" key="1">
    <source>
        <dbReference type="SAM" id="MobiDB-lite"/>
    </source>
</evidence>
<dbReference type="AlphaFoldDB" id="D2V0R8"/>
<gene>
    <name evidence="2" type="ORF">NAEGRDRAFT_45758</name>
</gene>
<name>D2V0R8_NAEGR</name>
<feature type="region of interest" description="Disordered" evidence="1">
    <location>
        <begin position="1"/>
        <end position="69"/>
    </location>
</feature>
<reference evidence="2 3" key="1">
    <citation type="journal article" date="2010" name="Cell">
        <title>The genome of Naegleria gruberi illuminates early eukaryotic versatility.</title>
        <authorList>
            <person name="Fritz-Laylin L.K."/>
            <person name="Prochnik S.E."/>
            <person name="Ginger M.L."/>
            <person name="Dacks J.B."/>
            <person name="Carpenter M.L."/>
            <person name="Field M.C."/>
            <person name="Kuo A."/>
            <person name="Paredez A."/>
            <person name="Chapman J."/>
            <person name="Pham J."/>
            <person name="Shu S."/>
            <person name="Neupane R."/>
            <person name="Cipriano M."/>
            <person name="Mancuso J."/>
            <person name="Tu H."/>
            <person name="Salamov A."/>
            <person name="Lindquist E."/>
            <person name="Shapiro H."/>
            <person name="Lucas S."/>
            <person name="Grigoriev I.V."/>
            <person name="Cande W.Z."/>
            <person name="Fulton C."/>
            <person name="Rokhsar D.S."/>
            <person name="Dawson S.C."/>
        </authorList>
    </citation>
    <scope>NUCLEOTIDE SEQUENCE [LARGE SCALE GENOMIC DNA]</scope>
    <source>
        <strain evidence="2 3">NEG-M</strain>
    </source>
</reference>
<feature type="compositionally biased region" description="Low complexity" evidence="1">
    <location>
        <begin position="16"/>
        <end position="50"/>
    </location>
</feature>
<evidence type="ECO:0000313" key="2">
    <source>
        <dbReference type="EMBL" id="EFC49776.1"/>
    </source>
</evidence>
<protein>
    <submittedName>
        <fullName evidence="2">Predicted protein</fullName>
    </submittedName>
</protein>
<evidence type="ECO:0000313" key="3">
    <source>
        <dbReference type="Proteomes" id="UP000006671"/>
    </source>
</evidence>
<keyword evidence="3" id="KW-1185">Reference proteome</keyword>
<dbReference type="EMBL" id="GG738847">
    <property type="protein sequence ID" value="EFC49776.1"/>
    <property type="molecule type" value="Genomic_DNA"/>
</dbReference>
<dbReference type="GeneID" id="8852287"/>
<dbReference type="Proteomes" id="UP000006671">
    <property type="component" value="Unassembled WGS sequence"/>
</dbReference>
<dbReference type="VEuPathDB" id="AmoebaDB:NAEGRDRAFT_45758"/>
<feature type="compositionally biased region" description="Basic and acidic residues" evidence="1">
    <location>
        <begin position="1"/>
        <end position="15"/>
    </location>
</feature>
<dbReference type="KEGG" id="ngr:NAEGRDRAFT_45758"/>
<accession>D2V0R8</accession>